<feature type="transmembrane region" description="Helical" evidence="6">
    <location>
        <begin position="207"/>
        <end position="229"/>
    </location>
</feature>
<feature type="transmembrane region" description="Helical" evidence="6">
    <location>
        <begin position="311"/>
        <end position="331"/>
    </location>
</feature>
<feature type="transmembrane region" description="Helical" evidence="6">
    <location>
        <begin position="278"/>
        <end position="299"/>
    </location>
</feature>
<feature type="transmembrane region" description="Helical" evidence="6">
    <location>
        <begin position="6"/>
        <end position="27"/>
    </location>
</feature>
<dbReference type="eggNOG" id="COG4975">
    <property type="taxonomic scope" value="Bacteria"/>
</dbReference>
<dbReference type="STRING" id="880070.Cycma_3199"/>
<evidence type="ECO:0000256" key="4">
    <source>
        <dbReference type="ARBA" id="ARBA00022989"/>
    </source>
</evidence>
<evidence type="ECO:0000256" key="5">
    <source>
        <dbReference type="ARBA" id="ARBA00023136"/>
    </source>
</evidence>
<proteinExistence type="inferred from homology"/>
<protein>
    <submittedName>
        <fullName evidence="7">Putative integral membrane protein putative sugar permease</fullName>
    </submittedName>
</protein>
<keyword evidence="8" id="KW-1185">Reference proteome</keyword>
<feature type="transmembrane region" description="Helical" evidence="6">
    <location>
        <begin position="135"/>
        <end position="155"/>
    </location>
</feature>
<feature type="transmembrane region" description="Helical" evidence="6">
    <location>
        <begin position="109"/>
        <end position="129"/>
    </location>
</feature>
<comment type="similarity">
    <text evidence="2">Belongs to the GRP transporter (TC 2.A.7.5) family.</text>
</comment>
<dbReference type="Pfam" id="PF07168">
    <property type="entry name" value="Ureide_permease"/>
    <property type="match status" value="1"/>
</dbReference>
<comment type="subcellular location">
    <subcellularLocation>
        <location evidence="1">Membrane</location>
        <topology evidence="1">Multi-pass membrane protein</topology>
    </subcellularLocation>
</comment>
<evidence type="ECO:0000256" key="6">
    <source>
        <dbReference type="SAM" id="Phobius"/>
    </source>
</evidence>
<evidence type="ECO:0000313" key="7">
    <source>
        <dbReference type="EMBL" id="AEL26927.1"/>
    </source>
</evidence>
<dbReference type="AlphaFoldDB" id="G0J736"/>
<feature type="transmembrane region" description="Helical" evidence="6">
    <location>
        <begin position="250"/>
        <end position="272"/>
    </location>
</feature>
<dbReference type="PANTHER" id="PTHR16119">
    <property type="entry name" value="TRANSMEMBRANE PROTEIN 144"/>
    <property type="match status" value="1"/>
</dbReference>
<dbReference type="KEGG" id="cmr:Cycma_3199"/>
<dbReference type="GO" id="GO:0016020">
    <property type="term" value="C:membrane"/>
    <property type="evidence" value="ECO:0007669"/>
    <property type="project" value="UniProtKB-SubCell"/>
</dbReference>
<dbReference type="InterPro" id="IPR009834">
    <property type="entry name" value="Ureide_permease"/>
</dbReference>
<dbReference type="GO" id="GO:0015144">
    <property type="term" value="F:carbohydrate transmembrane transporter activity"/>
    <property type="evidence" value="ECO:0007669"/>
    <property type="project" value="InterPro"/>
</dbReference>
<reference evidence="8" key="1">
    <citation type="submission" date="2011-07" db="EMBL/GenBank/DDBJ databases">
        <title>The complete genome of Cyclobacterium marinum DSM 745.</title>
        <authorList>
            <person name="Lucas S."/>
            <person name="Han J."/>
            <person name="Lapidus A."/>
            <person name="Bruce D."/>
            <person name="Goodwin L."/>
            <person name="Pitluck S."/>
            <person name="Peters L."/>
            <person name="Kyrpides N."/>
            <person name="Mavromatis K."/>
            <person name="Ivanova N."/>
            <person name="Ovchinnikova G."/>
            <person name="Chertkov O."/>
            <person name="Detter J.C."/>
            <person name="Tapia R."/>
            <person name="Han C."/>
            <person name="Land M."/>
            <person name="Hauser L."/>
            <person name="Markowitz V."/>
            <person name="Cheng J.-F."/>
            <person name="Hugenholtz P."/>
            <person name="Woyke T."/>
            <person name="Wu D."/>
            <person name="Tindall B."/>
            <person name="Schuetze A."/>
            <person name="Brambilla E."/>
            <person name="Klenk H.-P."/>
            <person name="Eisen J.A."/>
        </authorList>
    </citation>
    <scope>NUCLEOTIDE SEQUENCE [LARGE SCALE GENOMIC DNA]</scope>
    <source>
        <strain evidence="8">ATCC 25205 / DSM 745 / LMG 13164 / NCIMB 1802</strain>
    </source>
</reference>
<keyword evidence="3 6" id="KW-0812">Transmembrane</keyword>
<accession>G0J736</accession>
<evidence type="ECO:0000256" key="2">
    <source>
        <dbReference type="ARBA" id="ARBA00006117"/>
    </source>
</evidence>
<dbReference type="RefSeq" id="WP_014021217.1">
    <property type="nucleotide sequence ID" value="NC_015914.1"/>
</dbReference>
<dbReference type="OrthoDB" id="110585at2"/>
<feature type="transmembrane region" description="Helical" evidence="6">
    <location>
        <begin position="167"/>
        <end position="187"/>
    </location>
</feature>
<feature type="transmembrane region" description="Helical" evidence="6">
    <location>
        <begin position="82"/>
        <end position="102"/>
    </location>
</feature>
<evidence type="ECO:0000313" key="8">
    <source>
        <dbReference type="Proteomes" id="UP000001635"/>
    </source>
</evidence>
<dbReference type="HOGENOM" id="CLU_078158_0_0_10"/>
<evidence type="ECO:0000256" key="1">
    <source>
        <dbReference type="ARBA" id="ARBA00004141"/>
    </source>
</evidence>
<keyword evidence="5 6" id="KW-0472">Membrane</keyword>
<organism evidence="7 8">
    <name type="scientific">Cyclobacterium marinum (strain ATCC 25205 / DSM 745 / LMG 13164 / NCIMB 1802)</name>
    <name type="common">Flectobacillus marinus</name>
    <dbReference type="NCBI Taxonomy" id="880070"/>
    <lineage>
        <taxon>Bacteria</taxon>
        <taxon>Pseudomonadati</taxon>
        <taxon>Bacteroidota</taxon>
        <taxon>Cytophagia</taxon>
        <taxon>Cytophagales</taxon>
        <taxon>Cyclobacteriaceae</taxon>
        <taxon>Cyclobacterium</taxon>
    </lineage>
</organism>
<keyword evidence="4 6" id="KW-1133">Transmembrane helix</keyword>
<dbReference type="EMBL" id="CP002955">
    <property type="protein sequence ID" value="AEL26927.1"/>
    <property type="molecule type" value="Genomic_DNA"/>
</dbReference>
<sequence>MFIINDYPLAVFFCFITMLCWGSWANTQKLAEGNWRFELFYWDYVLGIVLLSLVFGLTLGSIGEGGRSFLGDLSQAAPSSYWSALAGGAVFNLANILIVAAISLSGMAVAFPVGIGLALVLGVMINFISEQKGDPVLLFIGVALVTVAIILDALAYKKNSRDQAKNVSKGLKLALIGGVLMSFFYFLVQQSMSLNFQLPEVGKFTPYSAVFVFSLGIFLSNFIFNTILMKKPVDGTSLTYGDYFSGSFKVHLVGILGGAIWCIGMAFSIIASEQAGPAISYGLGQGATMVAAFWGVFVWKEFKGATTRTQNMLRSMFACFIIGIIIIIYAGL</sequence>
<dbReference type="InterPro" id="IPR010651">
    <property type="entry name" value="Sugar_transport"/>
</dbReference>
<dbReference type="PANTHER" id="PTHR16119:SF17">
    <property type="entry name" value="TRANSMEMBRANE PROTEIN 144"/>
    <property type="match status" value="1"/>
</dbReference>
<feature type="transmembrane region" description="Helical" evidence="6">
    <location>
        <begin position="39"/>
        <end position="62"/>
    </location>
</feature>
<name>G0J736_CYCMS</name>
<evidence type="ECO:0000256" key="3">
    <source>
        <dbReference type="ARBA" id="ARBA00022692"/>
    </source>
</evidence>
<gene>
    <name evidence="7" type="ordered locus">Cycma_3199</name>
</gene>
<dbReference type="Proteomes" id="UP000001635">
    <property type="component" value="Chromosome"/>
</dbReference>